<keyword evidence="1" id="KW-0732">Signal</keyword>
<accession>A0ABS3V4K7</accession>
<reference evidence="3 4" key="1">
    <citation type="submission" date="2021-03" db="EMBL/GenBank/DDBJ databases">
        <authorList>
            <person name="Lee D.-H."/>
        </authorList>
    </citation>
    <scope>NUCLEOTIDE SEQUENCE [LARGE SCALE GENOMIC DNA]</scope>
    <source>
        <strain evidence="3 4">MMS20-R2-23</strain>
    </source>
</reference>
<dbReference type="Proteomes" id="UP000671399">
    <property type="component" value="Unassembled WGS sequence"/>
</dbReference>
<dbReference type="Pfam" id="PF16483">
    <property type="entry name" value="Glyco_hydro_64"/>
    <property type="match status" value="1"/>
</dbReference>
<dbReference type="EMBL" id="JAGFWR010000002">
    <property type="protein sequence ID" value="MBO4160556.1"/>
    <property type="molecule type" value="Genomic_DNA"/>
</dbReference>
<keyword evidence="4" id="KW-1185">Reference proteome</keyword>
<protein>
    <submittedName>
        <fullName evidence="3">Carbohydrate-binding protein</fullName>
    </submittedName>
</protein>
<sequence length="217" mass="22635">MLHRHSADGRAYGFPFDDVADDASYIQDTAPHEVTVTLTPFGAGPGEAPPQQAGGPVVVERAPVVGEPAPVVVEPAPVVVAGQRGVGQEIAAAGFDRQQGVRTEPSSEGGEHLGFLAHGDWAGYRGVDFGREPATQFQLRVASGAPQGVSGLIEVRLDAPGLPPVGSIAVAGTGGWQSWVTVPGNLAPVTGVHDVYLTFASGQPEEFVNVRWLRFTR</sequence>
<gene>
    <name evidence="3" type="ORF">JQN83_06970</name>
</gene>
<name>A0ABS3V4K7_9ACTN</name>
<evidence type="ECO:0000313" key="4">
    <source>
        <dbReference type="Proteomes" id="UP000671399"/>
    </source>
</evidence>
<proteinExistence type="predicted"/>
<dbReference type="InterPro" id="IPR008979">
    <property type="entry name" value="Galactose-bd-like_sf"/>
</dbReference>
<dbReference type="Gene3D" id="2.60.110.10">
    <property type="entry name" value="Thaumatin"/>
    <property type="match status" value="1"/>
</dbReference>
<evidence type="ECO:0000313" key="3">
    <source>
        <dbReference type="EMBL" id="MBO4160556.1"/>
    </source>
</evidence>
<evidence type="ECO:0000256" key="1">
    <source>
        <dbReference type="ARBA" id="ARBA00022729"/>
    </source>
</evidence>
<dbReference type="SUPFAM" id="SSF49785">
    <property type="entry name" value="Galactose-binding domain-like"/>
    <property type="match status" value="1"/>
</dbReference>
<dbReference type="InterPro" id="IPR006584">
    <property type="entry name" value="Cellulose-bd_IV"/>
</dbReference>
<dbReference type="CDD" id="cd04084">
    <property type="entry name" value="CBM6_xylanase-like"/>
    <property type="match status" value="1"/>
</dbReference>
<dbReference type="SMART" id="SM00606">
    <property type="entry name" value="CBD_IV"/>
    <property type="match status" value="1"/>
</dbReference>
<dbReference type="Pfam" id="PF03422">
    <property type="entry name" value="CBM_6"/>
    <property type="match status" value="1"/>
</dbReference>
<dbReference type="PROSITE" id="PS51175">
    <property type="entry name" value="CBM6"/>
    <property type="match status" value="1"/>
</dbReference>
<feature type="domain" description="CBM6" evidence="2">
    <location>
        <begin position="86"/>
        <end position="216"/>
    </location>
</feature>
<dbReference type="InterPro" id="IPR037176">
    <property type="entry name" value="Osmotin/thaumatin-like_sf"/>
</dbReference>
<dbReference type="InterPro" id="IPR005084">
    <property type="entry name" value="CBM6"/>
</dbReference>
<evidence type="ECO:0000259" key="2">
    <source>
        <dbReference type="PROSITE" id="PS51175"/>
    </source>
</evidence>
<organism evidence="3 4">
    <name type="scientific">Micromonospora antibiotica</name>
    <dbReference type="NCBI Taxonomy" id="2807623"/>
    <lineage>
        <taxon>Bacteria</taxon>
        <taxon>Bacillati</taxon>
        <taxon>Actinomycetota</taxon>
        <taxon>Actinomycetes</taxon>
        <taxon>Micromonosporales</taxon>
        <taxon>Micromonosporaceae</taxon>
        <taxon>Micromonospora</taxon>
    </lineage>
</organism>
<dbReference type="InterPro" id="IPR032477">
    <property type="entry name" value="Glyco_hydro_64"/>
</dbReference>
<comment type="caution">
    <text evidence="3">The sequence shown here is derived from an EMBL/GenBank/DDBJ whole genome shotgun (WGS) entry which is preliminary data.</text>
</comment>
<dbReference type="Gene3D" id="2.60.120.260">
    <property type="entry name" value="Galactose-binding domain-like"/>
    <property type="match status" value="1"/>
</dbReference>